<gene>
    <name evidence="2" type="ORF">HDK90DRAFT_345958</name>
</gene>
<protein>
    <submittedName>
        <fullName evidence="2">Uncharacterized protein</fullName>
    </submittedName>
</protein>
<proteinExistence type="predicted"/>
<feature type="compositionally biased region" description="Low complexity" evidence="1">
    <location>
        <begin position="76"/>
        <end position="89"/>
    </location>
</feature>
<evidence type="ECO:0000313" key="3">
    <source>
        <dbReference type="Proteomes" id="UP001492380"/>
    </source>
</evidence>
<accession>A0ABR1YG89</accession>
<name>A0ABR1YG89_9PEZI</name>
<dbReference type="Proteomes" id="UP001492380">
    <property type="component" value="Unassembled WGS sequence"/>
</dbReference>
<organism evidence="2 3">
    <name type="scientific">Phyllosticta capitalensis</name>
    <dbReference type="NCBI Taxonomy" id="121624"/>
    <lineage>
        <taxon>Eukaryota</taxon>
        <taxon>Fungi</taxon>
        <taxon>Dikarya</taxon>
        <taxon>Ascomycota</taxon>
        <taxon>Pezizomycotina</taxon>
        <taxon>Dothideomycetes</taxon>
        <taxon>Dothideomycetes incertae sedis</taxon>
        <taxon>Botryosphaeriales</taxon>
        <taxon>Phyllostictaceae</taxon>
        <taxon>Phyllosticta</taxon>
    </lineage>
</organism>
<keyword evidence="3" id="KW-1185">Reference proteome</keyword>
<evidence type="ECO:0000256" key="1">
    <source>
        <dbReference type="SAM" id="MobiDB-lite"/>
    </source>
</evidence>
<feature type="region of interest" description="Disordered" evidence="1">
    <location>
        <begin position="49"/>
        <end position="89"/>
    </location>
</feature>
<comment type="caution">
    <text evidence="2">The sequence shown here is derived from an EMBL/GenBank/DDBJ whole genome shotgun (WGS) entry which is preliminary data.</text>
</comment>
<sequence>MSAVGTEASVYVRENFSEPMTPMHNFANQYDLDNPQASMHTYNRVMHEHTKLQLERAANSARRRSQTNGTSPTGLSSESSRGSVSSSSS</sequence>
<feature type="compositionally biased region" description="Polar residues" evidence="1">
    <location>
        <begin position="66"/>
        <end position="75"/>
    </location>
</feature>
<reference evidence="2 3" key="1">
    <citation type="submission" date="2024-04" db="EMBL/GenBank/DDBJ databases">
        <title>Phyllosticta paracitricarpa is synonymous to the EU quarantine fungus P. citricarpa based on phylogenomic analyses.</title>
        <authorList>
            <consortium name="Lawrence Berkeley National Laboratory"/>
            <person name="Van Ingen-Buijs V.A."/>
            <person name="Van Westerhoven A.C."/>
            <person name="Haridas S."/>
            <person name="Skiadas P."/>
            <person name="Martin F."/>
            <person name="Groenewald J.Z."/>
            <person name="Crous P.W."/>
            <person name="Seidl M.F."/>
        </authorList>
    </citation>
    <scope>NUCLEOTIDE SEQUENCE [LARGE SCALE GENOMIC DNA]</scope>
    <source>
        <strain evidence="2 3">CBS 123374</strain>
    </source>
</reference>
<dbReference type="EMBL" id="JBBWRZ010000009">
    <property type="protein sequence ID" value="KAK8229059.1"/>
    <property type="molecule type" value="Genomic_DNA"/>
</dbReference>
<evidence type="ECO:0000313" key="2">
    <source>
        <dbReference type="EMBL" id="KAK8229059.1"/>
    </source>
</evidence>